<gene>
    <name evidence="1" type="ORF">C1C97_008845</name>
</gene>
<dbReference type="EMBL" id="PNJG02000002">
    <property type="protein sequence ID" value="RKQ35321.1"/>
    <property type="molecule type" value="Genomic_DNA"/>
</dbReference>
<reference evidence="1 2" key="1">
    <citation type="submission" date="2018-10" db="EMBL/GenBank/DDBJ databases">
        <title>Kocuria tytouropygialis sp. nov., isolated from the uropygial gland of an American barn owl (Tyto furcata).</title>
        <authorList>
            <person name="Braun M.S."/>
            <person name="Wang E."/>
            <person name="Zimmermann S."/>
            <person name="Wagner H."/>
            <person name="Wink M."/>
        </authorList>
    </citation>
    <scope>NUCLEOTIDE SEQUENCE [LARGE SCALE GENOMIC DNA]</scope>
    <source>
        <strain evidence="1 2">442</strain>
    </source>
</reference>
<dbReference type="Proteomes" id="UP000249516">
    <property type="component" value="Unassembled WGS sequence"/>
</dbReference>
<organism evidence="1 2">
    <name type="scientific">Kocuria tytonis</name>
    <dbReference type="NCBI Taxonomy" id="2054280"/>
    <lineage>
        <taxon>Bacteria</taxon>
        <taxon>Bacillati</taxon>
        <taxon>Actinomycetota</taxon>
        <taxon>Actinomycetes</taxon>
        <taxon>Micrococcales</taxon>
        <taxon>Micrococcaceae</taxon>
        <taxon>Kocuria</taxon>
    </lineage>
</organism>
<dbReference type="AlphaFoldDB" id="A0A495A677"/>
<evidence type="ECO:0000313" key="2">
    <source>
        <dbReference type="Proteomes" id="UP000249516"/>
    </source>
</evidence>
<dbReference type="RefSeq" id="WP_147406068.1">
    <property type="nucleotide sequence ID" value="NZ_PNJG02000002.1"/>
</dbReference>
<protein>
    <submittedName>
        <fullName evidence="1">Uncharacterized protein</fullName>
    </submittedName>
</protein>
<sequence length="104" mass="11367">MSDFEANLRREVAERGEMDWVSMAELCDIARSLGAENPRQAAVDFAVAGTDEGILAVGEYINGRSFVRWPERGESLRHKILAGLASSPAEDPLCAEMSIMVDPL</sequence>
<name>A0A495A677_9MICC</name>
<comment type="caution">
    <text evidence="1">The sequence shown here is derived from an EMBL/GenBank/DDBJ whole genome shotgun (WGS) entry which is preliminary data.</text>
</comment>
<keyword evidence="2" id="KW-1185">Reference proteome</keyword>
<accession>A0A495A677</accession>
<evidence type="ECO:0000313" key="1">
    <source>
        <dbReference type="EMBL" id="RKQ35321.1"/>
    </source>
</evidence>
<proteinExistence type="predicted"/>